<proteinExistence type="predicted"/>
<feature type="compositionally biased region" description="Low complexity" evidence="1">
    <location>
        <begin position="488"/>
        <end position="500"/>
    </location>
</feature>
<organism evidence="5 6">
    <name type="scientific">Cylindrotheca closterium</name>
    <dbReference type="NCBI Taxonomy" id="2856"/>
    <lineage>
        <taxon>Eukaryota</taxon>
        <taxon>Sar</taxon>
        <taxon>Stramenopiles</taxon>
        <taxon>Ochrophyta</taxon>
        <taxon>Bacillariophyta</taxon>
        <taxon>Bacillariophyceae</taxon>
        <taxon>Bacillariophycidae</taxon>
        <taxon>Bacillariales</taxon>
        <taxon>Bacillariaceae</taxon>
        <taxon>Cylindrotheca</taxon>
    </lineage>
</organism>
<sequence>MKRRRRSLAAGFVVALAAFGSPTVASSDSFGRKLPPPPPPLRPNLSKQGFQEDGEGSEPVVENSARVSTKIIPPPPPRPQRLNVIPPPRIPPPPPRSLQSIQASQSIQTVNSQQDQRRDPPPPPPPPKPIKSKVKEHVRISDDNNSERQTKEEAEVIEQEQEPEIVDINANPNDILERYPPPPPPPKPIESKLKEDVSIADDNDSEFQKKDEAEVIEQEQKPEIVDINANPNDILEIDAISEPAEEASEQRNKESPKENQQTSSSKADEVTLGLENQQSESGDSMKHPENTDREDTASFIASRISSEPKTTTVQNQEEFQNEKEPELTVQGDSPPRALAPKAGTGSPFVRSQTSFQRLESAEPQPRPQQQAFTMPLTHQHPTKPAIPKQPNRSQQHQIQQGSYRQQAPNQQRQYPSRVPPTHVRRPPLRTSTSAPSTSTFFKTILGSVEKGLDELSNVEEKISKRAQKLVSDAASSSSVSNVVQFATRSLPSRSSSSAHSTPKRATGSPFKTSRPPASSSDNMSPFTHLGKKYEGVTTAAKESSKPAVSQQLFRANGGASAPGGQTPNQPIPSLPLAASGSLAPSAQPEQRQQQQNQYSQPPSKGVNQSTQGSMQGIQSPYGATPPYKQSTESQSKPDPHSRQSRIPWEESKTGTPRPSQTQMPVMNSSFGEDDVSWKEKLMGALPRLPRLPNPAKLFRHRKNRNYQYNMDAWDYDDDDSRRGLFGFLKKKASSKLASHSPMPQLRPSGTGHGETTTTPVDSLMSRSDGAKTTSLLSTSDETKCRSLGRYYAAFDFVQVMFLILGVQQMQGFELLTIPKSLLDFVSITIPTFVEIIRDSTATWAPFWFAYALLTKLSRNLVLASRVGDLESEVASSVEDDSMYGQLYLRLVAATPIDTRLLSRLSQAAQSEVRWMISKAQLSSFTTFVAGLLVFMTASVLRSAMMVVGKTAWSLVMLQEWRSWPIDWNSLWSHHKTILQTSFRSLETLFANFVVKVCDKPLDVAFHASLFTALLLVTLIPKAESKKTVPVIDDEEDEMEIANEGLDQISRLGASSATRLTMLSENGSVENVLERWRSSNVPSAMLPSNLRLSQVIRQMGYVVLAGLTTFAPLLIPFYFEQASSSSGLHTGLQWDSMLDVSVILISVFMLVANALKQSTVLQASLPYVKPFLSDLSQTMEEIAASNKQQVDLKQSASISANAGLAVRDLWAAHTTKRAWAVRGATLECRNGEVLAILGDDSSGKTRLLTTIAESLISPPKRSCTSNKVRGLVAIGGLDASKWDKPSLKRRLGILLSDVCTLGDTASIFSGWTLEEILEPVDGVQSSPHALTSSEKSAILLGLKITGLYGTLIRRLPFKMNTVVTGNEEDLGKTAVDPSTTFLSPAEWSKLLLAKVIAQTIADNDNVLASTDKIENSLMGSVLLLDDVTVLLSEVDEAKVIRELRQTGAATVISSNKWATGRFADRIAIVKDGAIVEVGSHNDLIARGPQQSLYAAKWHAMTLG</sequence>
<feature type="compositionally biased region" description="Polar residues" evidence="1">
    <location>
        <begin position="390"/>
        <end position="414"/>
    </location>
</feature>
<keyword evidence="2" id="KW-0472">Membrane</keyword>
<dbReference type="InterPro" id="IPR003439">
    <property type="entry name" value="ABC_transporter-like_ATP-bd"/>
</dbReference>
<feature type="signal peptide" evidence="3">
    <location>
        <begin position="1"/>
        <end position="25"/>
    </location>
</feature>
<feature type="compositionally biased region" description="Acidic residues" evidence="1">
    <location>
        <begin position="155"/>
        <end position="165"/>
    </location>
</feature>
<feature type="compositionally biased region" description="Low complexity" evidence="1">
    <location>
        <begin position="97"/>
        <end position="108"/>
    </location>
</feature>
<dbReference type="PANTHER" id="PTHR23330:SF9">
    <property type="entry name" value="PROLINE-RICH PROTEIN 11"/>
    <property type="match status" value="1"/>
</dbReference>
<evidence type="ECO:0000313" key="6">
    <source>
        <dbReference type="Proteomes" id="UP001295423"/>
    </source>
</evidence>
<feature type="compositionally biased region" description="Pro residues" evidence="1">
    <location>
        <begin position="179"/>
        <end position="188"/>
    </location>
</feature>
<evidence type="ECO:0000256" key="2">
    <source>
        <dbReference type="SAM" id="Phobius"/>
    </source>
</evidence>
<feature type="compositionally biased region" description="Polar residues" evidence="1">
    <location>
        <begin position="509"/>
        <end position="525"/>
    </location>
</feature>
<feature type="compositionally biased region" description="Polar residues" evidence="1">
    <location>
        <begin position="303"/>
        <end position="318"/>
    </location>
</feature>
<feature type="transmembrane region" description="Helical" evidence="2">
    <location>
        <begin position="1137"/>
        <end position="1154"/>
    </location>
</feature>
<feature type="domain" description="ABC transporter" evidence="4">
    <location>
        <begin position="1203"/>
        <end position="1495"/>
    </location>
</feature>
<protein>
    <recommendedName>
        <fullName evidence="4">ABC transporter domain-containing protein</fullName>
    </recommendedName>
</protein>
<dbReference type="GO" id="GO:0005524">
    <property type="term" value="F:ATP binding"/>
    <property type="evidence" value="ECO:0007669"/>
    <property type="project" value="InterPro"/>
</dbReference>
<keyword evidence="2" id="KW-1133">Transmembrane helix</keyword>
<feature type="compositionally biased region" description="Polar residues" evidence="1">
    <location>
        <begin position="605"/>
        <end position="618"/>
    </location>
</feature>
<dbReference type="InterPro" id="IPR027417">
    <property type="entry name" value="P-loop_NTPase"/>
</dbReference>
<feature type="compositionally biased region" description="Low complexity" evidence="1">
    <location>
        <begin position="574"/>
        <end position="603"/>
    </location>
</feature>
<feature type="region of interest" description="Disordered" evidence="1">
    <location>
        <begin position="23"/>
        <end position="440"/>
    </location>
</feature>
<keyword evidence="2" id="KW-0812">Transmembrane</keyword>
<feature type="transmembrane region" description="Helical" evidence="2">
    <location>
        <begin position="1098"/>
        <end position="1117"/>
    </location>
</feature>
<dbReference type="Gene3D" id="3.40.50.300">
    <property type="entry name" value="P-loop containing nucleotide triphosphate hydrolases"/>
    <property type="match status" value="1"/>
</dbReference>
<reference evidence="5" key="1">
    <citation type="submission" date="2023-08" db="EMBL/GenBank/DDBJ databases">
        <authorList>
            <person name="Audoor S."/>
            <person name="Bilcke G."/>
        </authorList>
    </citation>
    <scope>NUCLEOTIDE SEQUENCE</scope>
</reference>
<gene>
    <name evidence="5" type="ORF">CYCCA115_LOCUS13271</name>
</gene>
<feature type="transmembrane region" description="Helical" evidence="2">
    <location>
        <begin position="924"/>
        <end position="947"/>
    </location>
</feature>
<keyword evidence="6" id="KW-1185">Reference proteome</keyword>
<evidence type="ECO:0000313" key="5">
    <source>
        <dbReference type="EMBL" id="CAJ1951854.1"/>
    </source>
</evidence>
<feature type="chain" id="PRO_5042212489" description="ABC transporter domain-containing protein" evidence="3">
    <location>
        <begin position="26"/>
        <end position="1502"/>
    </location>
</feature>
<dbReference type="GO" id="GO:0016887">
    <property type="term" value="F:ATP hydrolysis activity"/>
    <property type="evidence" value="ECO:0007669"/>
    <property type="project" value="InterPro"/>
</dbReference>
<feature type="compositionally biased region" description="Basic and acidic residues" evidence="1">
    <location>
        <begin position="206"/>
        <end position="224"/>
    </location>
</feature>
<feature type="region of interest" description="Disordered" evidence="1">
    <location>
        <begin position="488"/>
        <end position="665"/>
    </location>
</feature>
<comment type="caution">
    <text evidence="5">The sequence shown here is derived from an EMBL/GenBank/DDBJ whole genome shotgun (WGS) entry which is preliminary data.</text>
</comment>
<feature type="compositionally biased region" description="Basic and acidic residues" evidence="1">
    <location>
        <begin position="283"/>
        <end position="296"/>
    </location>
</feature>
<feature type="compositionally biased region" description="Low complexity" evidence="1">
    <location>
        <begin position="428"/>
        <end position="439"/>
    </location>
</feature>
<evidence type="ECO:0000256" key="1">
    <source>
        <dbReference type="SAM" id="MobiDB-lite"/>
    </source>
</evidence>
<accession>A0AAD2JHM1</accession>
<feature type="compositionally biased region" description="Polar residues" evidence="1">
    <location>
        <begin position="653"/>
        <end position="665"/>
    </location>
</feature>
<feature type="compositionally biased region" description="Basic and acidic residues" evidence="1">
    <location>
        <begin position="635"/>
        <end position="652"/>
    </location>
</feature>
<name>A0AAD2JHM1_9STRA</name>
<evidence type="ECO:0000259" key="4">
    <source>
        <dbReference type="PROSITE" id="PS50893"/>
    </source>
</evidence>
<keyword evidence="3" id="KW-0732">Signal</keyword>
<feature type="region of interest" description="Disordered" evidence="1">
    <location>
        <begin position="735"/>
        <end position="767"/>
    </location>
</feature>
<dbReference type="EMBL" id="CAKOGP040001792">
    <property type="protein sequence ID" value="CAJ1951854.1"/>
    <property type="molecule type" value="Genomic_DNA"/>
</dbReference>
<dbReference type="PANTHER" id="PTHR23330">
    <property type="entry name" value="P300 TRANSCRIPTIONAL COFACTOR JMY-RELATED"/>
    <property type="match status" value="1"/>
</dbReference>
<feature type="compositionally biased region" description="Basic and acidic residues" evidence="1">
    <location>
        <begin position="133"/>
        <end position="154"/>
    </location>
</feature>
<feature type="compositionally biased region" description="Basic and acidic residues" evidence="1">
    <location>
        <begin position="248"/>
        <end position="257"/>
    </location>
</feature>
<feature type="compositionally biased region" description="Pro residues" evidence="1">
    <location>
        <begin position="72"/>
        <end position="96"/>
    </location>
</feature>
<dbReference type="SUPFAM" id="SSF52540">
    <property type="entry name" value="P-loop containing nucleoside triphosphate hydrolases"/>
    <property type="match status" value="1"/>
</dbReference>
<dbReference type="Proteomes" id="UP001295423">
    <property type="component" value="Unassembled WGS sequence"/>
</dbReference>
<evidence type="ECO:0000256" key="3">
    <source>
        <dbReference type="SAM" id="SignalP"/>
    </source>
</evidence>
<dbReference type="PROSITE" id="PS50893">
    <property type="entry name" value="ABC_TRANSPORTER_2"/>
    <property type="match status" value="1"/>
</dbReference>